<feature type="domain" description="FAD-binding FR-type" evidence="19">
    <location>
        <begin position="697"/>
        <end position="927"/>
    </location>
</feature>
<evidence type="ECO:0000256" key="16">
    <source>
        <dbReference type="ARBA" id="ARBA00052219"/>
    </source>
</evidence>
<reference evidence="20 21" key="1">
    <citation type="journal article" date="2015" name="BMC Genomics">
        <title>Insights from the genome of Ophiocordyceps polyrhachis-furcata to pathogenicity and host specificity in insect fungi.</title>
        <authorList>
            <person name="Wichadakul D."/>
            <person name="Kobmoo N."/>
            <person name="Ingsriswang S."/>
            <person name="Tangphatsornruang S."/>
            <person name="Chantasingh D."/>
            <person name="Luangsa-ard J.J."/>
            <person name="Eurwilaichitr L."/>
        </authorList>
    </citation>
    <scope>NUCLEOTIDE SEQUENCE [LARGE SCALE GENOMIC DNA]</scope>
    <source>
        <strain evidence="20 21">BCC 54312</strain>
    </source>
</reference>
<dbReference type="FunFam" id="1.20.990.10:FF:000010">
    <property type="entry name" value="Sulfite reductase [NADPH] flavoprotein component"/>
    <property type="match status" value="1"/>
</dbReference>
<keyword evidence="8" id="KW-0288">FMN</keyword>
<dbReference type="Pfam" id="PF00667">
    <property type="entry name" value="FAD_binding_1"/>
    <property type="match status" value="1"/>
</dbReference>
<dbReference type="STRING" id="1330021.A0A367LQ16"/>
<dbReference type="PROSITE" id="PS51384">
    <property type="entry name" value="FAD_FR"/>
    <property type="match status" value="1"/>
</dbReference>
<dbReference type="Proteomes" id="UP000253664">
    <property type="component" value="Unassembled WGS sequence"/>
</dbReference>
<dbReference type="FunFam" id="3.40.50.970:FF:000052">
    <property type="entry name" value="Sulfite reductase [NADPH] flavoprotein component"/>
    <property type="match status" value="1"/>
</dbReference>
<dbReference type="Gene3D" id="1.20.990.10">
    <property type="entry name" value="NADPH-cytochrome p450 Reductase, Chain A, domain 3"/>
    <property type="match status" value="1"/>
</dbReference>
<dbReference type="Gene3D" id="2.40.30.10">
    <property type="entry name" value="Translation factors"/>
    <property type="match status" value="1"/>
</dbReference>
<dbReference type="InterPro" id="IPR001709">
    <property type="entry name" value="Flavoprot_Pyr_Nucl_cyt_Rdtase"/>
</dbReference>
<evidence type="ECO:0000256" key="7">
    <source>
        <dbReference type="ARBA" id="ARBA00022630"/>
    </source>
</evidence>
<dbReference type="OrthoDB" id="1856718at2759"/>
<keyword evidence="21" id="KW-1185">Reference proteome</keyword>
<evidence type="ECO:0000256" key="12">
    <source>
        <dbReference type="ARBA" id="ARBA00022982"/>
    </source>
</evidence>
<keyword evidence="13" id="KW-0560">Oxidoreductase</keyword>
<comment type="cofactor">
    <cofactor evidence="1">
        <name>FMN</name>
        <dbReference type="ChEBI" id="CHEBI:58210"/>
    </cofactor>
</comment>
<dbReference type="SUPFAM" id="SSF52343">
    <property type="entry name" value="Ferredoxin reductase-like, C-terminal NADP-linked domain"/>
    <property type="match status" value="1"/>
</dbReference>
<evidence type="ECO:0000256" key="11">
    <source>
        <dbReference type="ARBA" id="ARBA00022857"/>
    </source>
</evidence>
<evidence type="ECO:0000256" key="10">
    <source>
        <dbReference type="ARBA" id="ARBA00022827"/>
    </source>
</evidence>
<evidence type="ECO:0000256" key="9">
    <source>
        <dbReference type="ARBA" id="ARBA00022723"/>
    </source>
</evidence>
<dbReference type="FunFam" id="3.40.50.80:FF:000011">
    <property type="entry name" value="Sulfite reductase flavoprotein component"/>
    <property type="match status" value="1"/>
</dbReference>
<evidence type="ECO:0000256" key="4">
    <source>
        <dbReference type="ARBA" id="ARBA00012604"/>
    </source>
</evidence>
<evidence type="ECO:0000256" key="2">
    <source>
        <dbReference type="ARBA" id="ARBA00001974"/>
    </source>
</evidence>
<dbReference type="InterPro" id="IPR002869">
    <property type="entry name" value="Pyrv_flavodox_OxRed_cen"/>
</dbReference>
<dbReference type="PRINTS" id="PR00371">
    <property type="entry name" value="FPNCR"/>
</dbReference>
<dbReference type="GO" id="GO:0005829">
    <property type="term" value="C:cytosol"/>
    <property type="evidence" value="ECO:0007669"/>
    <property type="project" value="TreeGrafter"/>
</dbReference>
<dbReference type="GO" id="GO:0010181">
    <property type="term" value="F:FMN binding"/>
    <property type="evidence" value="ECO:0007669"/>
    <property type="project" value="TreeGrafter"/>
</dbReference>
<comment type="function">
    <text evidence="17">This enzyme catalyzes the 6-electron reduction of sulfite to sulfide. This is one of several activities required for the biosynthesis of L-cysteine from sulfate.</text>
</comment>
<dbReference type="SUPFAM" id="SSF52922">
    <property type="entry name" value="TK C-terminal domain-like"/>
    <property type="match status" value="1"/>
</dbReference>
<dbReference type="GO" id="GO:0016903">
    <property type="term" value="F:oxidoreductase activity, acting on the aldehyde or oxo group of donors"/>
    <property type="evidence" value="ECO:0007669"/>
    <property type="project" value="InterPro"/>
</dbReference>
<evidence type="ECO:0000256" key="14">
    <source>
        <dbReference type="ARBA" id="ARBA00023004"/>
    </source>
</evidence>
<dbReference type="Pfam" id="PF00175">
    <property type="entry name" value="NAD_binding_1"/>
    <property type="match status" value="1"/>
</dbReference>
<feature type="compositionally biased region" description="Acidic residues" evidence="18">
    <location>
        <begin position="16"/>
        <end position="25"/>
    </location>
</feature>
<comment type="catalytic activity">
    <reaction evidence="16">
        <text>hydrogen sulfide + 3 NADP(+) + 3 H2O = sulfite + 3 NADPH + 4 H(+)</text>
        <dbReference type="Rhea" id="RHEA:13801"/>
        <dbReference type="ChEBI" id="CHEBI:15377"/>
        <dbReference type="ChEBI" id="CHEBI:15378"/>
        <dbReference type="ChEBI" id="CHEBI:17359"/>
        <dbReference type="ChEBI" id="CHEBI:29919"/>
        <dbReference type="ChEBI" id="CHEBI:57783"/>
        <dbReference type="ChEBI" id="CHEBI:58349"/>
        <dbReference type="EC" id="1.8.1.2"/>
    </reaction>
</comment>
<dbReference type="SUPFAM" id="SSF53323">
    <property type="entry name" value="Pyruvate-ferredoxin oxidoreductase, PFOR, domain III"/>
    <property type="match status" value="1"/>
</dbReference>
<dbReference type="GO" id="GO:0004783">
    <property type="term" value="F:sulfite reductase (NADPH) activity"/>
    <property type="evidence" value="ECO:0007669"/>
    <property type="project" value="UniProtKB-EC"/>
</dbReference>
<dbReference type="InterPro" id="IPR001433">
    <property type="entry name" value="OxRdtase_FAD/NAD-bd"/>
</dbReference>
<dbReference type="AlphaFoldDB" id="A0A367LQ16"/>
<name>A0A367LQ16_9HYPO</name>
<evidence type="ECO:0000256" key="5">
    <source>
        <dbReference type="ARBA" id="ARBA00022448"/>
    </source>
</evidence>
<comment type="cofactor">
    <cofactor evidence="2">
        <name>FAD</name>
        <dbReference type="ChEBI" id="CHEBI:57692"/>
    </cofactor>
</comment>
<keyword evidence="7" id="KW-0285">Flavoprotein</keyword>
<keyword evidence="11" id="KW-0521">NADP</keyword>
<evidence type="ECO:0000259" key="19">
    <source>
        <dbReference type="PROSITE" id="PS51384"/>
    </source>
</evidence>
<evidence type="ECO:0000256" key="13">
    <source>
        <dbReference type="ARBA" id="ARBA00023002"/>
    </source>
</evidence>
<accession>A0A367LQ16</accession>
<dbReference type="EC" id="1.8.1.2" evidence="4"/>
<protein>
    <recommendedName>
        <fullName evidence="4">assimilatory sulfite reductase (NADPH)</fullName>
        <ecNumber evidence="4">1.8.1.2</ecNumber>
    </recommendedName>
</protein>
<evidence type="ECO:0000256" key="1">
    <source>
        <dbReference type="ARBA" id="ARBA00001917"/>
    </source>
</evidence>
<comment type="caution">
    <text evidence="20">The sequence shown here is derived from an EMBL/GenBank/DDBJ whole genome shotgun (WGS) entry which is preliminary data.</text>
</comment>
<dbReference type="Gene3D" id="3.40.920.10">
    <property type="entry name" value="Pyruvate-ferredoxin oxidoreductase, PFOR, domain III"/>
    <property type="match status" value="1"/>
</dbReference>
<dbReference type="GO" id="GO:0051539">
    <property type="term" value="F:4 iron, 4 sulfur cluster binding"/>
    <property type="evidence" value="ECO:0007669"/>
    <property type="project" value="UniProtKB-KW"/>
</dbReference>
<organism evidence="20 21">
    <name type="scientific">Ophiocordyceps polyrhachis-furcata BCC 54312</name>
    <dbReference type="NCBI Taxonomy" id="1330021"/>
    <lineage>
        <taxon>Eukaryota</taxon>
        <taxon>Fungi</taxon>
        <taxon>Dikarya</taxon>
        <taxon>Ascomycota</taxon>
        <taxon>Pezizomycotina</taxon>
        <taxon>Sordariomycetes</taxon>
        <taxon>Hypocreomycetidae</taxon>
        <taxon>Hypocreales</taxon>
        <taxon>Ophiocordycipitaceae</taxon>
        <taxon>Ophiocordyceps</taxon>
    </lineage>
</organism>
<evidence type="ECO:0000313" key="21">
    <source>
        <dbReference type="Proteomes" id="UP000253664"/>
    </source>
</evidence>
<dbReference type="Gene3D" id="3.40.50.80">
    <property type="entry name" value="Nucleotide-binding domain of ferredoxin-NADP reductase (FNR) module"/>
    <property type="match status" value="1"/>
</dbReference>
<evidence type="ECO:0000256" key="6">
    <source>
        <dbReference type="ARBA" id="ARBA00022485"/>
    </source>
</evidence>
<dbReference type="SUPFAM" id="SSF63380">
    <property type="entry name" value="Riboflavin synthase domain-like"/>
    <property type="match status" value="1"/>
</dbReference>
<dbReference type="InterPro" id="IPR039261">
    <property type="entry name" value="FNR_nucleotide-bd"/>
</dbReference>
<dbReference type="InterPro" id="IPR019752">
    <property type="entry name" value="Pyrv/ketoisovalerate_OxRed_cat"/>
</dbReference>
<dbReference type="PANTHER" id="PTHR19384">
    <property type="entry name" value="NITRIC OXIDE SYNTHASE-RELATED"/>
    <property type="match status" value="1"/>
</dbReference>
<dbReference type="InterPro" id="IPR023173">
    <property type="entry name" value="NADPH_Cyt_P450_Rdtase_alpha"/>
</dbReference>
<evidence type="ECO:0000256" key="17">
    <source>
        <dbReference type="ARBA" id="ARBA00059320"/>
    </source>
</evidence>
<keyword evidence="10" id="KW-0274">FAD</keyword>
<dbReference type="InterPro" id="IPR003097">
    <property type="entry name" value="CysJ-like_FAD-binding"/>
</dbReference>
<keyword evidence="9" id="KW-0479">Metal-binding</keyword>
<sequence length="1084" mass="118518">MSSSDPASRRRIAANDDYEDDDDDNPLFFSSSLPFGRLPASLASVSCGPAYVTAQLLVQQVAYRLSDNIYSYSPETFDLDLAVRRWSLDAEPNIHGRLPAVLPLQTRTGAGALALGYVFSPDFPVGRRHVPQTLLAPSGSLQHLRSTLDQLSLLYGLSSPFVAHVAAADYVSGGRLVSDYDTVLRLAEDLGLGLVATSSAYEAQHMSLFSTLLATLIPTVHVYDGIRVARETLRVVDALNESGLADLYGPLATQAQKLNPRLDTAGKVLELLRLFNDQLGTVYAPFEYHGHETPDVVVVAFGSVETQVAKQTLSRLAADGTKVGVVNVRLYRPFIDEAFLDAVPSSTRTLAVLGQVCDEAAVNDGAVRSALHADVLTAVTLSMAFEREPHVVDVKYAPAQAVTPRWLVETLRDVSGGESLLPTNKLSSLVAARQYIFWDVDDSATTHAPDTIGKILSRESTTNVYAHKAYDNLIQGGVVRTDLRASRIALEAPYEVDEADVAVVGDERLLKEVDVLESVAQGGKLLLRLPGFRPDDVEKRLPAGFRRSAHAKGVDLFVVDTSHSPALDKEPLAAKLLLELSFLKTALPSLSAVDVGQRLGDDGHHDLTFLPECVDAVEKCLSKLEVPEAWADCAVAVDGGSQQPALRTCIETNSFVPFQKLEIEPEPALDSWRAAARGLIFKEAYQTQTSLRPDLSVKTATIHVKENRRLTPVEYDRNIFHLEFDLGDSGLTYDIGEALGIHADNDEELVDDFIRSYGVDADALVQVPSREDPAVVEVRTARQALVRSVDILGKPPKRFYEALSEHATDEAERRKLAALGGSEGAAEFKRRSEEDTLTYVDVLDEFRSARPALGSLMRMVGPLKRREYSIASAQAVTPNSVALMIVVVSWVDSKGRTRHGQATRYLSRLQPGAAVTVSVKASVMKLPAADTSPLIMAGLGTGLAPFRAFVQYRAMQKAQGKEIGAILLYLGSRHQREEYLYGEEWEAYLAAGVVTLLGSAFSRDQPHKIYIQDRMRQTLDDIVQAYVRDQGSFYLCGPTWPVPDVTEVLQEAIAAEATAGGRRLDPKKEIEKLKEEGRYVLEVY</sequence>
<evidence type="ECO:0000256" key="8">
    <source>
        <dbReference type="ARBA" id="ARBA00022643"/>
    </source>
</evidence>
<dbReference type="CDD" id="cd06207">
    <property type="entry name" value="CyPoR_like"/>
    <property type="match status" value="1"/>
</dbReference>
<comment type="pathway">
    <text evidence="3">Sulfur metabolism; hydrogen sulfide biosynthesis; hydrogen sulfide from sulfite (NADPH route): step 1/1.</text>
</comment>
<keyword evidence="12" id="KW-0249">Electron transport</keyword>
<keyword evidence="5" id="KW-0813">Transport</keyword>
<proteinExistence type="predicted"/>
<keyword evidence="15" id="KW-0411">Iron-sulfur</keyword>
<evidence type="ECO:0000256" key="18">
    <source>
        <dbReference type="SAM" id="MobiDB-lite"/>
    </source>
</evidence>
<evidence type="ECO:0000256" key="15">
    <source>
        <dbReference type="ARBA" id="ARBA00023014"/>
    </source>
</evidence>
<gene>
    <name evidence="20" type="ORF">L249_2660</name>
</gene>
<dbReference type="InterPro" id="IPR017938">
    <property type="entry name" value="Riboflavin_synthase-like_b-brl"/>
</dbReference>
<evidence type="ECO:0000313" key="20">
    <source>
        <dbReference type="EMBL" id="RCI16460.1"/>
    </source>
</evidence>
<dbReference type="Gene3D" id="3.40.50.970">
    <property type="match status" value="1"/>
</dbReference>
<dbReference type="EMBL" id="LKCN02000001">
    <property type="protein sequence ID" value="RCI16460.1"/>
    <property type="molecule type" value="Genomic_DNA"/>
</dbReference>
<dbReference type="InterPro" id="IPR017927">
    <property type="entry name" value="FAD-bd_FR_type"/>
</dbReference>
<dbReference type="GO" id="GO:0046872">
    <property type="term" value="F:metal ion binding"/>
    <property type="evidence" value="ECO:0007669"/>
    <property type="project" value="UniProtKB-KW"/>
</dbReference>
<keyword evidence="14" id="KW-0408">Iron</keyword>
<dbReference type="FunFam" id="3.40.50.920:FF:000007">
    <property type="entry name" value="Pyruvate:ferredoxin (Flavodoxin) oxidoreductase"/>
    <property type="match status" value="1"/>
</dbReference>
<dbReference type="Pfam" id="PF01558">
    <property type="entry name" value="POR"/>
    <property type="match status" value="1"/>
</dbReference>
<feature type="region of interest" description="Disordered" evidence="18">
    <location>
        <begin position="1"/>
        <end position="25"/>
    </location>
</feature>
<dbReference type="GO" id="GO:0050660">
    <property type="term" value="F:flavin adenine dinucleotide binding"/>
    <property type="evidence" value="ECO:0007669"/>
    <property type="project" value="TreeGrafter"/>
</dbReference>
<keyword evidence="6" id="KW-0004">4Fe-4S</keyword>
<dbReference type="PANTHER" id="PTHR19384:SF109">
    <property type="entry name" value="SULFITE REDUCTASE [NADPH] FLAVOPROTEIN COMPONENT"/>
    <property type="match status" value="1"/>
</dbReference>
<evidence type="ECO:0000256" key="3">
    <source>
        <dbReference type="ARBA" id="ARBA00004774"/>
    </source>
</evidence>
<dbReference type="InterPro" id="IPR009014">
    <property type="entry name" value="Transketo_C/PFOR_II"/>
</dbReference>